<name>A0A7J3QD18_9CREN</name>
<gene>
    <name evidence="2" type="ORF">ENV02_00740</name>
</gene>
<comment type="caution">
    <text evidence="2">The sequence shown here is derived from an EMBL/GenBank/DDBJ whole genome shotgun (WGS) entry which is preliminary data.</text>
</comment>
<protein>
    <submittedName>
        <fullName evidence="2">Uncharacterized protein</fullName>
    </submittedName>
</protein>
<organism evidence="2">
    <name type="scientific">Ignisphaera aggregans</name>
    <dbReference type="NCBI Taxonomy" id="334771"/>
    <lineage>
        <taxon>Archaea</taxon>
        <taxon>Thermoproteota</taxon>
        <taxon>Thermoprotei</taxon>
        <taxon>Desulfurococcales</taxon>
        <taxon>Desulfurococcaceae</taxon>
        <taxon>Ignisphaera</taxon>
    </lineage>
</organism>
<feature type="coiled-coil region" evidence="1">
    <location>
        <begin position="22"/>
        <end position="49"/>
    </location>
</feature>
<dbReference type="EMBL" id="DTET01000039">
    <property type="protein sequence ID" value="HGV66330.1"/>
    <property type="molecule type" value="Genomic_DNA"/>
</dbReference>
<reference evidence="2" key="1">
    <citation type="journal article" date="2020" name="mSystems">
        <title>Genome- and Community-Level Interaction Insights into Carbon Utilization and Element Cycling Functions of Hydrothermarchaeota in Hydrothermal Sediment.</title>
        <authorList>
            <person name="Zhou Z."/>
            <person name="Liu Y."/>
            <person name="Xu W."/>
            <person name="Pan J."/>
            <person name="Luo Z.H."/>
            <person name="Li M."/>
        </authorList>
    </citation>
    <scope>NUCLEOTIDE SEQUENCE [LARGE SCALE GENOMIC DNA]</scope>
    <source>
        <strain evidence="2">SpSt-721</strain>
    </source>
</reference>
<sequence length="137" mass="15671">MSSMVKEFSNVGEFMKYIDDSIAELRRRLGEMLKKIEELRVRVEQEKKLRGILSKLGLPETVSQNEITLRNIKVVVNPVPAQELTAYEAAVESLNNKIMLLTAIRKEVEILGNIDVEIKLTVIYSDDIPKIVLLRFV</sequence>
<evidence type="ECO:0000313" key="2">
    <source>
        <dbReference type="EMBL" id="HGV66330.1"/>
    </source>
</evidence>
<keyword evidence="1" id="KW-0175">Coiled coil</keyword>
<proteinExistence type="predicted"/>
<evidence type="ECO:0000256" key="1">
    <source>
        <dbReference type="SAM" id="Coils"/>
    </source>
</evidence>
<dbReference type="AlphaFoldDB" id="A0A7J3QD18"/>
<accession>A0A7J3QD18</accession>